<gene>
    <name evidence="2" type="ORF">HNQ55_002514</name>
</gene>
<name>A0A7X0TUE1_9GAMM</name>
<feature type="signal peptide" evidence="1">
    <location>
        <begin position="1"/>
        <end position="20"/>
    </location>
</feature>
<evidence type="ECO:0000313" key="2">
    <source>
        <dbReference type="EMBL" id="MBB6543990.1"/>
    </source>
</evidence>
<keyword evidence="3" id="KW-1185">Reference proteome</keyword>
<reference evidence="2 3" key="1">
    <citation type="submission" date="2020-08" db="EMBL/GenBank/DDBJ databases">
        <title>Genomic Encyclopedia of Type Strains, Phase IV (KMG-IV): sequencing the most valuable type-strain genomes for metagenomic binning, comparative biology and taxonomic classification.</title>
        <authorList>
            <person name="Goeker M."/>
        </authorList>
    </citation>
    <scope>NUCLEOTIDE SEQUENCE [LARGE SCALE GENOMIC DNA]</scope>
    <source>
        <strain evidence="2 3">DSM 26287</strain>
    </source>
</reference>
<feature type="chain" id="PRO_5031231905" evidence="1">
    <location>
        <begin position="21"/>
        <end position="232"/>
    </location>
</feature>
<dbReference type="AlphaFoldDB" id="A0A7X0TUE1"/>
<accession>A0A7X0TUE1</accession>
<keyword evidence="2" id="KW-0378">Hydrolase</keyword>
<evidence type="ECO:0000256" key="1">
    <source>
        <dbReference type="SAM" id="SignalP"/>
    </source>
</evidence>
<dbReference type="Proteomes" id="UP000537141">
    <property type="component" value="Unassembled WGS sequence"/>
</dbReference>
<keyword evidence="2" id="KW-0547">Nucleotide-binding</keyword>
<sequence length="232" mass="26338">MKVLLLKLLLAALLSGCSHTKIHLVHQQLSKAKISSLVNAFEQENINVVVSTAVVPSEFPDVSLAMNPGYSDFALIEKIKQTLAIHSLSVVQEFRFAQGQHFYNGNNIGVYLKDSSNRVMPSYLRTQYCKYADATIQFSSNNTFTVEYEANSLDKVEKMEDAEQQLSTIRGHYDFDGKKLSLFLENGTTQRFTYAKEEKETHLGPRQADTFKPLQLHQQSVLNCEFLIIYMN</sequence>
<dbReference type="GO" id="GO:0004386">
    <property type="term" value="F:helicase activity"/>
    <property type="evidence" value="ECO:0007669"/>
    <property type="project" value="UniProtKB-KW"/>
</dbReference>
<dbReference type="EMBL" id="JACHHU010000022">
    <property type="protein sequence ID" value="MBB6543990.1"/>
    <property type="molecule type" value="Genomic_DNA"/>
</dbReference>
<protein>
    <submittedName>
        <fullName evidence="2">RecG-like helicase</fullName>
    </submittedName>
</protein>
<proteinExistence type="predicted"/>
<organism evidence="2 3">
    <name type="scientific">Thalassotalea piscium</name>
    <dbReference type="NCBI Taxonomy" id="1230533"/>
    <lineage>
        <taxon>Bacteria</taxon>
        <taxon>Pseudomonadati</taxon>
        <taxon>Pseudomonadota</taxon>
        <taxon>Gammaproteobacteria</taxon>
        <taxon>Alteromonadales</taxon>
        <taxon>Colwelliaceae</taxon>
        <taxon>Thalassotalea</taxon>
    </lineage>
</organism>
<evidence type="ECO:0000313" key="3">
    <source>
        <dbReference type="Proteomes" id="UP000537141"/>
    </source>
</evidence>
<dbReference type="RefSeq" id="WP_184424760.1">
    <property type="nucleotide sequence ID" value="NZ_AP027362.1"/>
</dbReference>
<keyword evidence="1" id="KW-0732">Signal</keyword>
<comment type="caution">
    <text evidence="2">The sequence shown here is derived from an EMBL/GenBank/DDBJ whole genome shotgun (WGS) entry which is preliminary data.</text>
</comment>
<keyword evidence="2" id="KW-0347">Helicase</keyword>
<keyword evidence="2" id="KW-0067">ATP-binding</keyword>